<dbReference type="InterPro" id="IPR010982">
    <property type="entry name" value="Lambda_DNA-bd_dom_sf"/>
</dbReference>
<proteinExistence type="predicted"/>
<dbReference type="Gene3D" id="1.10.260.40">
    <property type="entry name" value="lambda repressor-like DNA-binding domains"/>
    <property type="match status" value="1"/>
</dbReference>
<comment type="caution">
    <text evidence="2">The sequence shown here is derived from an EMBL/GenBank/DDBJ whole genome shotgun (WGS) entry which is preliminary data.</text>
</comment>
<dbReference type="Proteomes" id="UP000056453">
    <property type="component" value="Unassembled WGS sequence"/>
</dbReference>
<feature type="domain" description="HTH cro/C1-type" evidence="1">
    <location>
        <begin position="19"/>
        <end position="75"/>
    </location>
</feature>
<dbReference type="AlphaFoldDB" id="A0AAW3MWM0"/>
<dbReference type="SMART" id="SM00530">
    <property type="entry name" value="HTH_XRE"/>
    <property type="match status" value="1"/>
</dbReference>
<dbReference type="InterPro" id="IPR001387">
    <property type="entry name" value="Cro/C1-type_HTH"/>
</dbReference>
<dbReference type="RefSeq" id="WP_059954101.1">
    <property type="nucleotide sequence ID" value="NZ_LPBJ01000047.1"/>
</dbReference>
<evidence type="ECO:0000313" key="2">
    <source>
        <dbReference type="EMBL" id="KVP97985.1"/>
    </source>
</evidence>
<dbReference type="PROSITE" id="PS50943">
    <property type="entry name" value="HTH_CROC1"/>
    <property type="match status" value="1"/>
</dbReference>
<organism evidence="2 3">
    <name type="scientific">Burkholderia ubonensis</name>
    <dbReference type="NCBI Taxonomy" id="101571"/>
    <lineage>
        <taxon>Bacteria</taxon>
        <taxon>Pseudomonadati</taxon>
        <taxon>Pseudomonadota</taxon>
        <taxon>Betaproteobacteria</taxon>
        <taxon>Burkholderiales</taxon>
        <taxon>Burkholderiaceae</taxon>
        <taxon>Burkholderia</taxon>
        <taxon>Burkholderia cepacia complex</taxon>
    </lineage>
</organism>
<sequence>MSTQDDVLENQLTELGNRIAAQRRSRGLSVEDVAKATRVSVPTIARIEGGNGGVGSKNLLAVMTYIGLPPVPDDSPVLNQAELPLHPLHMDNEVVQAAIEEAAKLAVERLDELFPGARPEIDGISSDFQGLLVKHLSAMLRGQPHYQLAYQTRLKPLVYSDVDLGREYSLAEGAAGFLVRLIDTPRVLEDGKFRLAHRARDMYTSWEYAAAAVRRYIEQEGHLPGPVRIVSGWWSDGETGVRFTPPAAK</sequence>
<dbReference type="CDD" id="cd00093">
    <property type="entry name" value="HTH_XRE"/>
    <property type="match status" value="1"/>
</dbReference>
<dbReference type="EMBL" id="LPBJ01000047">
    <property type="protein sequence ID" value="KVP97985.1"/>
    <property type="molecule type" value="Genomic_DNA"/>
</dbReference>
<gene>
    <name evidence="2" type="ORF">WJ96_05285</name>
</gene>
<evidence type="ECO:0000259" key="1">
    <source>
        <dbReference type="PROSITE" id="PS50943"/>
    </source>
</evidence>
<accession>A0AAW3MWM0</accession>
<name>A0AAW3MWM0_9BURK</name>
<reference evidence="2 3" key="1">
    <citation type="submission" date="2015-11" db="EMBL/GenBank/DDBJ databases">
        <title>Expanding the genomic diversity of Burkholderia species for the development of highly accurate diagnostics.</title>
        <authorList>
            <person name="Sahl J."/>
            <person name="Keim P."/>
            <person name="Wagner D."/>
        </authorList>
    </citation>
    <scope>NUCLEOTIDE SEQUENCE [LARGE SCALE GENOMIC DNA]</scope>
    <source>
        <strain evidence="2 3">MSMB1808WGS</strain>
    </source>
</reference>
<protein>
    <recommendedName>
        <fullName evidence="1">HTH cro/C1-type domain-containing protein</fullName>
    </recommendedName>
</protein>
<dbReference type="GO" id="GO:0003677">
    <property type="term" value="F:DNA binding"/>
    <property type="evidence" value="ECO:0007669"/>
    <property type="project" value="InterPro"/>
</dbReference>
<dbReference type="SUPFAM" id="SSF47413">
    <property type="entry name" value="lambda repressor-like DNA-binding domains"/>
    <property type="match status" value="1"/>
</dbReference>
<evidence type="ECO:0000313" key="3">
    <source>
        <dbReference type="Proteomes" id="UP000056453"/>
    </source>
</evidence>
<dbReference type="Pfam" id="PF13560">
    <property type="entry name" value="HTH_31"/>
    <property type="match status" value="1"/>
</dbReference>
<keyword evidence="3" id="KW-1185">Reference proteome</keyword>